<organism evidence="4 5">
    <name type="scientific">Meganyctiphanes norvegica</name>
    <name type="common">Northern krill</name>
    <name type="synonym">Thysanopoda norvegica</name>
    <dbReference type="NCBI Taxonomy" id="48144"/>
    <lineage>
        <taxon>Eukaryota</taxon>
        <taxon>Metazoa</taxon>
        <taxon>Ecdysozoa</taxon>
        <taxon>Arthropoda</taxon>
        <taxon>Crustacea</taxon>
        <taxon>Multicrustacea</taxon>
        <taxon>Malacostraca</taxon>
        <taxon>Eumalacostraca</taxon>
        <taxon>Eucarida</taxon>
        <taxon>Euphausiacea</taxon>
        <taxon>Euphausiidae</taxon>
        <taxon>Meganyctiphanes</taxon>
    </lineage>
</organism>
<name>A0AAV2RFP7_MEGNR</name>
<dbReference type="PROSITE" id="PS51446">
    <property type="entry name" value="PACIFASTIN"/>
    <property type="match status" value="1"/>
</dbReference>
<protein>
    <recommendedName>
        <fullName evidence="3">Pacifastin domain-containing protein</fullName>
    </recommendedName>
</protein>
<evidence type="ECO:0000313" key="5">
    <source>
        <dbReference type="Proteomes" id="UP001497623"/>
    </source>
</evidence>
<dbReference type="Pfam" id="PF05375">
    <property type="entry name" value="Pacifastin_I"/>
    <property type="match status" value="1"/>
</dbReference>
<feature type="domain" description="Pacifastin" evidence="3">
    <location>
        <begin position="29"/>
        <end position="66"/>
    </location>
</feature>
<feature type="signal peptide" evidence="2">
    <location>
        <begin position="1"/>
        <end position="21"/>
    </location>
</feature>
<comment type="similarity">
    <text evidence="1">Belongs to the protease inhibitor I19 family.</text>
</comment>
<evidence type="ECO:0000259" key="3">
    <source>
        <dbReference type="PROSITE" id="PS51446"/>
    </source>
</evidence>
<dbReference type="AlphaFoldDB" id="A0AAV2RFP7"/>
<comment type="caution">
    <text evidence="1">Lacks conserved residue(s) required for the propagation of feature annotation.</text>
</comment>
<sequence>MRVQTILAVVVLVVLAALVTGKPFYQARRAQCKVGTSWPGEDGCNTCTCRGDSVSFACTTLSCDPVQARIDNDVPVQGDSQDELQALQALAETSTDHGQWLPFDISDFEWS</sequence>
<proteinExistence type="inferred from homology"/>
<dbReference type="InterPro" id="IPR008037">
    <property type="entry name" value="Pacifastin_dom"/>
</dbReference>
<evidence type="ECO:0000256" key="1">
    <source>
        <dbReference type="PROSITE-ProRule" id="PRU00776"/>
    </source>
</evidence>
<feature type="chain" id="PRO_5043976992" description="Pacifastin domain-containing protein" evidence="2">
    <location>
        <begin position="22"/>
        <end position="111"/>
    </location>
</feature>
<accession>A0AAV2RFP7</accession>
<dbReference type="Proteomes" id="UP001497623">
    <property type="component" value="Unassembled WGS sequence"/>
</dbReference>
<reference evidence="4 5" key="1">
    <citation type="submission" date="2024-05" db="EMBL/GenBank/DDBJ databases">
        <authorList>
            <person name="Wallberg A."/>
        </authorList>
    </citation>
    <scope>NUCLEOTIDE SEQUENCE [LARGE SCALE GENOMIC DNA]</scope>
</reference>
<keyword evidence="1" id="KW-0722">Serine protease inhibitor</keyword>
<comment type="caution">
    <text evidence="4">The sequence shown here is derived from an EMBL/GenBank/DDBJ whole genome shotgun (WGS) entry which is preliminary data.</text>
</comment>
<keyword evidence="2" id="KW-0732">Signal</keyword>
<evidence type="ECO:0000313" key="4">
    <source>
        <dbReference type="EMBL" id="CAL4122376.1"/>
    </source>
</evidence>
<dbReference type="EMBL" id="CAXKWB010020027">
    <property type="protein sequence ID" value="CAL4122376.1"/>
    <property type="molecule type" value="Genomic_DNA"/>
</dbReference>
<dbReference type="GO" id="GO:0004867">
    <property type="term" value="F:serine-type endopeptidase inhibitor activity"/>
    <property type="evidence" value="ECO:0007669"/>
    <property type="project" value="UniProtKB-UniRule"/>
</dbReference>
<keyword evidence="1" id="KW-0646">Protease inhibitor</keyword>
<keyword evidence="5" id="KW-1185">Reference proteome</keyword>
<evidence type="ECO:0000256" key="2">
    <source>
        <dbReference type="SAM" id="SignalP"/>
    </source>
</evidence>
<gene>
    <name evidence="4" type="ORF">MNOR_LOCUS23098</name>
</gene>